<organism evidence="4 5">
    <name type="scientific">Kibdelosporangium banguiense</name>
    <dbReference type="NCBI Taxonomy" id="1365924"/>
    <lineage>
        <taxon>Bacteria</taxon>
        <taxon>Bacillati</taxon>
        <taxon>Actinomycetota</taxon>
        <taxon>Actinomycetes</taxon>
        <taxon>Pseudonocardiales</taxon>
        <taxon>Pseudonocardiaceae</taxon>
        <taxon>Kibdelosporangium</taxon>
    </lineage>
</organism>
<dbReference type="CDD" id="cd04433">
    <property type="entry name" value="AFD_class_I"/>
    <property type="match status" value="1"/>
</dbReference>
<name>A0ABS4U1Z2_9PSEU</name>
<dbReference type="Gene3D" id="3.30.300.30">
    <property type="match status" value="1"/>
</dbReference>
<evidence type="ECO:0000313" key="5">
    <source>
        <dbReference type="Proteomes" id="UP001519332"/>
    </source>
</evidence>
<dbReference type="SUPFAM" id="SSF56801">
    <property type="entry name" value="Acetyl-CoA synthetase-like"/>
    <property type="match status" value="1"/>
</dbReference>
<keyword evidence="5" id="KW-1185">Reference proteome</keyword>
<proteinExistence type="predicted"/>
<dbReference type="Gene3D" id="3.40.309.10">
    <property type="entry name" value="Aldehyde Dehydrogenase, Chain A, domain 2"/>
    <property type="match status" value="1"/>
</dbReference>
<dbReference type="Gene3D" id="3.40.50.12780">
    <property type="entry name" value="N-terminal domain of ligase-like"/>
    <property type="match status" value="1"/>
</dbReference>
<gene>
    <name evidence="4" type="ORF">JOF56_011036</name>
</gene>
<dbReference type="InterPro" id="IPR016163">
    <property type="entry name" value="Ald_DH_C"/>
</dbReference>
<evidence type="ECO:0000313" key="4">
    <source>
        <dbReference type="EMBL" id="MBP2330651.1"/>
    </source>
</evidence>
<evidence type="ECO:0000259" key="3">
    <source>
        <dbReference type="Pfam" id="PF00501"/>
    </source>
</evidence>
<reference evidence="4 5" key="1">
    <citation type="submission" date="2021-03" db="EMBL/GenBank/DDBJ databases">
        <title>Sequencing the genomes of 1000 actinobacteria strains.</title>
        <authorList>
            <person name="Klenk H.-P."/>
        </authorList>
    </citation>
    <scope>NUCLEOTIDE SEQUENCE [LARGE SCALE GENOMIC DNA]</scope>
    <source>
        <strain evidence="4 5">DSM 46670</strain>
    </source>
</reference>
<dbReference type="PANTHER" id="PTHR43767">
    <property type="entry name" value="LONG-CHAIN-FATTY-ACID--COA LIGASE"/>
    <property type="match status" value="1"/>
</dbReference>
<dbReference type="InterPro" id="IPR020845">
    <property type="entry name" value="AMP-binding_CS"/>
</dbReference>
<dbReference type="InterPro" id="IPR042099">
    <property type="entry name" value="ANL_N_sf"/>
</dbReference>
<dbReference type="Pfam" id="PF00501">
    <property type="entry name" value="AMP-binding"/>
    <property type="match status" value="1"/>
</dbReference>
<protein>
    <submittedName>
        <fullName evidence="4">Acyl-coenzyme A synthetase/AMP-(Fatty) acid ligase/acyl-CoA reductase-like NAD-dependent aldehyde dehydrogenase</fullName>
    </submittedName>
</protein>
<dbReference type="InterPro" id="IPR045851">
    <property type="entry name" value="AMP-bd_C_sf"/>
</dbReference>
<sequence>MTAVLAGPSSTAELSRGEVESAVAGIVAALRQYGVRPSDRVTVLGDNSVEYVLVLLALVHLGTSIVLTDHRQTPSEIQRTTALARVQWMITDSDDTTVAGPRRLSFDEIVAGGTRLAPGAGRLSMAAWSAKADGLITWSSGSTGPSKGVVRSGGSFLDNIARTQQRMAYKTDDVLMPLLPFSHQYGLSLVLSWWQSGCRLLVAPYRRIDHAVELAARFGATVVDATPMTYRTVLNLLKQRPQLLPELRGVRMWCVGGSPLDRGLADRFHAVTGRPLLDGYGSTETGNIALATAADPAGCGLPLDGVRIMVRNEDGADAMPGEVGHILVDSPDVTHGYLAADGTVTPLAQGPYRTDDIGYQDAAGHLFVLGRRNAVHRMGYTLYPEALARKAAESGAPVEVVPVDDADRGCQLVFVVADPDGRDSGYWRARFQATMPAYELPNRVVVVPEFPVNNNGKPDSTRIRELVSARVEVQPSVPFPDRAEALHAVAQFIRANPDPVLEILCEVSPYQTASTELAGALATLAGALDEVAAHRPERVSRLAVFMSSNVLCYSYVLYLLVPLLYTERVVFRPSAKVAETTRRLHELLAPVHGLPIEISRLSQRKFVEGPAADADVLVFTGSYPNAEQIRSTLRPGQLMLFFGQGVNPFIVTPGADVDLAVEDAVRTRMLNCGQDCFGPDVFLVAASVAERFVELLAGRLGALRYGPYRDRDADYGPLFYDSALRVATEYLHTNRDHIVHGGRLDLRERHLEPTVLVRPCDVRIELDELFSPIFNVVVYADQDELGAFLRTPYLSDRAMAAMVYGPDPQTIEFLAKRHMMCVNRTLLDIDNGNAPFGGYGIVANYVAYGSTRIAEPLLVSHAVADHLRKAKEAAS</sequence>
<comment type="caution">
    <text evidence="4">The sequence shown here is derived from an EMBL/GenBank/DDBJ whole genome shotgun (WGS) entry which is preliminary data.</text>
</comment>
<feature type="domain" description="Aldehyde dehydrogenase" evidence="2">
    <location>
        <begin position="476"/>
        <end position="839"/>
    </location>
</feature>
<dbReference type="InterPro" id="IPR016161">
    <property type="entry name" value="Ald_DH/histidinol_DH"/>
</dbReference>
<dbReference type="EMBL" id="JAGINW010000001">
    <property type="protein sequence ID" value="MBP2330651.1"/>
    <property type="molecule type" value="Genomic_DNA"/>
</dbReference>
<dbReference type="PROSITE" id="PS00455">
    <property type="entry name" value="AMP_BINDING"/>
    <property type="match status" value="1"/>
</dbReference>
<dbReference type="Proteomes" id="UP001519332">
    <property type="component" value="Unassembled WGS sequence"/>
</dbReference>
<dbReference type="Gene3D" id="3.40.605.10">
    <property type="entry name" value="Aldehyde Dehydrogenase, Chain A, domain 1"/>
    <property type="match status" value="1"/>
</dbReference>
<dbReference type="RefSeq" id="WP_209647274.1">
    <property type="nucleotide sequence ID" value="NZ_JAGINW010000001.1"/>
</dbReference>
<dbReference type="SUPFAM" id="SSF53720">
    <property type="entry name" value="ALDH-like"/>
    <property type="match status" value="1"/>
</dbReference>
<dbReference type="PANTHER" id="PTHR43767:SF1">
    <property type="entry name" value="NONRIBOSOMAL PEPTIDE SYNTHASE PES1 (EUROFUNG)-RELATED"/>
    <property type="match status" value="1"/>
</dbReference>
<feature type="domain" description="AMP-dependent synthetase/ligase" evidence="3">
    <location>
        <begin position="11"/>
        <end position="338"/>
    </location>
</feature>
<keyword evidence="1" id="KW-0560">Oxidoreductase</keyword>
<evidence type="ECO:0000259" key="2">
    <source>
        <dbReference type="Pfam" id="PF00171"/>
    </source>
</evidence>
<accession>A0ABS4U1Z2</accession>
<dbReference type="InterPro" id="IPR015590">
    <property type="entry name" value="Aldehyde_DH_dom"/>
</dbReference>
<dbReference type="InterPro" id="IPR050237">
    <property type="entry name" value="ATP-dep_AMP-bd_enzyme"/>
</dbReference>
<dbReference type="InterPro" id="IPR016162">
    <property type="entry name" value="Ald_DH_N"/>
</dbReference>
<dbReference type="Pfam" id="PF00171">
    <property type="entry name" value="Aldedh"/>
    <property type="match status" value="1"/>
</dbReference>
<evidence type="ECO:0000256" key="1">
    <source>
        <dbReference type="ARBA" id="ARBA00023002"/>
    </source>
</evidence>
<dbReference type="InterPro" id="IPR000873">
    <property type="entry name" value="AMP-dep_synth/lig_dom"/>
</dbReference>